<dbReference type="STRING" id="267850.ADINL_2175"/>
<dbReference type="OrthoDB" id="9770537at2"/>
<proteinExistence type="predicted"/>
<feature type="domain" description="Aldehyde dehydrogenase" evidence="2">
    <location>
        <begin position="21"/>
        <end position="454"/>
    </location>
</feature>
<protein>
    <submittedName>
        <fullName evidence="3">Ketoglutarate semialdehyde dehydrogenase</fullName>
        <ecNumber evidence="3">1.2.1.26</ecNumber>
    </submittedName>
</protein>
<gene>
    <name evidence="3" type="ORF">ADINL_2175</name>
</gene>
<keyword evidence="1 3" id="KW-0560">Oxidoreductase</keyword>
<dbReference type="EMBL" id="JMSZ01000032">
    <property type="protein sequence ID" value="KDE39046.1"/>
    <property type="molecule type" value="Genomic_DNA"/>
</dbReference>
<dbReference type="InterPro" id="IPR044151">
    <property type="entry name" value="ALDH_KGSADH"/>
</dbReference>
<name>A0A063Y2R0_9GAMM</name>
<sequence>MALTGMSIVGGERVMGTGDAIRGENPRTAEPLQPEYRDVSLAEIDRACRLAFACFDQYRQLAESTRAEFLERIAEEIEAIGSPLIERAMLETGLPQARLEGERGRTCTQLRLFASLLRSGNSQDLRIDTAMPDRQPLPRADIRMRQIGVGPVAVFGASNFPLAFSVAGGDTASALAAGCPVVVKAHPAHPGTSELVAEAICRALVACDIPKGVFSLVFASTHELGQALVSHPCIQAVGFTGSRQGGLALLSIAQSRPQPIPVYAEMSSINPVLLLPDALQKQSGPLAEGFIASLALGAGQFCTNPGLVLAIKGEALNQFKARLTQVITDVVPQVMLSRSIHRAYQQGIEHFDSVADRLAEGINSEAPNTCQAIVYHTTAAHYLDTPVLHNEVFGAVSLLVECDSLEEMQGLLEQLEGQLTLTVHLDDQDQDVLQTLLPVLERRAGRILLNGWPTGVEVCHAMVHGGPYPATSDVRTTSVGSAAIQRFLRPVCYQNFPDQLLPPQLKQQTAGEYKRLVDGIWQ</sequence>
<dbReference type="InterPro" id="IPR050740">
    <property type="entry name" value="Aldehyde_DH_Superfamily"/>
</dbReference>
<dbReference type="Gene3D" id="3.40.309.10">
    <property type="entry name" value="Aldehyde Dehydrogenase, Chain A, domain 2"/>
    <property type="match status" value="1"/>
</dbReference>
<evidence type="ECO:0000256" key="1">
    <source>
        <dbReference type="ARBA" id="ARBA00023002"/>
    </source>
</evidence>
<dbReference type="InterPro" id="IPR015590">
    <property type="entry name" value="Aldehyde_DH_dom"/>
</dbReference>
<evidence type="ECO:0000313" key="4">
    <source>
        <dbReference type="Proteomes" id="UP000027318"/>
    </source>
</evidence>
<keyword evidence="4" id="KW-1185">Reference proteome</keyword>
<reference evidence="3 4" key="1">
    <citation type="journal article" date="2005" name="Int. J. Syst. Evol. Microbiol.">
        <title>Nitrincola lacisaponensis gen. nov., sp. nov., a novel alkaliphilic bacterium isolated from an alkaline, saline lake.</title>
        <authorList>
            <person name="Dimitriu P.A."/>
            <person name="Shukla S.K."/>
            <person name="Conradt J."/>
            <person name="Marquez M.C."/>
            <person name="Ventosa A."/>
            <person name="Maglia A."/>
            <person name="Peyton B.M."/>
            <person name="Pinkart H.C."/>
            <person name="Mormile M.R."/>
        </authorList>
    </citation>
    <scope>NUCLEOTIDE SEQUENCE [LARGE SCALE GENOMIC DNA]</scope>
    <source>
        <strain evidence="3 4">4CA</strain>
    </source>
</reference>
<dbReference type="PANTHER" id="PTHR43353:SF3">
    <property type="entry name" value="ALDEHYDE DEHYDROGENASE-RELATED"/>
    <property type="match status" value="1"/>
</dbReference>
<dbReference type="Pfam" id="PF00171">
    <property type="entry name" value="Aldedh"/>
    <property type="match status" value="1"/>
</dbReference>
<comment type="caution">
    <text evidence="3">The sequence shown here is derived from an EMBL/GenBank/DDBJ whole genome shotgun (WGS) entry which is preliminary data.</text>
</comment>
<dbReference type="Gene3D" id="3.40.605.10">
    <property type="entry name" value="Aldehyde Dehydrogenase, Chain A, domain 1"/>
    <property type="match status" value="1"/>
</dbReference>
<dbReference type="GO" id="GO:0047533">
    <property type="term" value="F:2,5-dioxovalerate dehydrogenase (NADP+) activity"/>
    <property type="evidence" value="ECO:0007669"/>
    <property type="project" value="UniProtKB-EC"/>
</dbReference>
<accession>A0A063Y2R0</accession>
<dbReference type="Proteomes" id="UP000027318">
    <property type="component" value="Unassembled WGS sequence"/>
</dbReference>
<dbReference type="InterPro" id="IPR016162">
    <property type="entry name" value="Ald_DH_N"/>
</dbReference>
<dbReference type="InterPro" id="IPR016163">
    <property type="entry name" value="Ald_DH_C"/>
</dbReference>
<dbReference type="PATRIC" id="fig|267850.7.peg.2143"/>
<dbReference type="SUPFAM" id="SSF53720">
    <property type="entry name" value="ALDH-like"/>
    <property type="match status" value="1"/>
</dbReference>
<evidence type="ECO:0000259" key="2">
    <source>
        <dbReference type="Pfam" id="PF00171"/>
    </source>
</evidence>
<dbReference type="CDD" id="cd07129">
    <property type="entry name" value="ALDH_KGSADH"/>
    <property type="match status" value="1"/>
</dbReference>
<dbReference type="RefSeq" id="WP_036547671.1">
    <property type="nucleotide sequence ID" value="NZ_JMSZ01000032.1"/>
</dbReference>
<dbReference type="EC" id="1.2.1.26" evidence="3"/>
<organism evidence="3 4">
    <name type="scientific">Nitrincola lacisaponensis</name>
    <dbReference type="NCBI Taxonomy" id="267850"/>
    <lineage>
        <taxon>Bacteria</taxon>
        <taxon>Pseudomonadati</taxon>
        <taxon>Pseudomonadota</taxon>
        <taxon>Gammaproteobacteria</taxon>
        <taxon>Oceanospirillales</taxon>
        <taxon>Oceanospirillaceae</taxon>
        <taxon>Nitrincola</taxon>
    </lineage>
</organism>
<dbReference type="PANTHER" id="PTHR43353">
    <property type="entry name" value="SUCCINATE-SEMIALDEHYDE DEHYDROGENASE, MITOCHONDRIAL"/>
    <property type="match status" value="1"/>
</dbReference>
<evidence type="ECO:0000313" key="3">
    <source>
        <dbReference type="EMBL" id="KDE39046.1"/>
    </source>
</evidence>
<dbReference type="AlphaFoldDB" id="A0A063Y2R0"/>
<dbReference type="InterPro" id="IPR016161">
    <property type="entry name" value="Ald_DH/histidinol_DH"/>
</dbReference>